<name>A0A010Q5H1_9PEZI</name>
<dbReference type="EMBL" id="JARH01000928">
    <property type="protein sequence ID" value="EXF75112.1"/>
    <property type="molecule type" value="Genomic_DNA"/>
</dbReference>
<accession>A0A010Q5H1</accession>
<dbReference type="AlphaFoldDB" id="A0A010Q5H1"/>
<evidence type="ECO:0000313" key="3">
    <source>
        <dbReference type="Proteomes" id="UP000020467"/>
    </source>
</evidence>
<evidence type="ECO:0000256" key="1">
    <source>
        <dbReference type="SAM" id="MobiDB-lite"/>
    </source>
</evidence>
<dbReference type="Proteomes" id="UP000020467">
    <property type="component" value="Unassembled WGS sequence"/>
</dbReference>
<proteinExistence type="predicted"/>
<comment type="caution">
    <text evidence="2">The sequence shown here is derived from an EMBL/GenBank/DDBJ whole genome shotgun (WGS) entry which is preliminary data.</text>
</comment>
<evidence type="ECO:0000313" key="2">
    <source>
        <dbReference type="EMBL" id="EXF75112.1"/>
    </source>
</evidence>
<dbReference type="KEGG" id="cfj:CFIO01_06722"/>
<protein>
    <submittedName>
        <fullName evidence="2">Uncharacterized protein</fullName>
    </submittedName>
</protein>
<feature type="compositionally biased region" description="Basic and acidic residues" evidence="1">
    <location>
        <begin position="83"/>
        <end position="93"/>
    </location>
</feature>
<organism evidence="2 3">
    <name type="scientific">Colletotrichum fioriniae PJ7</name>
    <dbReference type="NCBI Taxonomy" id="1445577"/>
    <lineage>
        <taxon>Eukaryota</taxon>
        <taxon>Fungi</taxon>
        <taxon>Dikarya</taxon>
        <taxon>Ascomycota</taxon>
        <taxon>Pezizomycotina</taxon>
        <taxon>Sordariomycetes</taxon>
        <taxon>Hypocreomycetidae</taxon>
        <taxon>Glomerellales</taxon>
        <taxon>Glomerellaceae</taxon>
        <taxon>Colletotrichum</taxon>
        <taxon>Colletotrichum acutatum species complex</taxon>
    </lineage>
</organism>
<sequence>MRAGDAQLPREGSYGPLEAVGLGGHNHSTRMMCNLATAAVPAPVVIAWLTPLTGPISGLRGMLQVVEEDDIAPSSDTTRTRRPAKDLGRFDTIEERRVSREVAAGDEKPPGRIDGLVGLRGHRREGLMRMVPGHGENGKERFGVEIWLGSVTHLSGPDLGSP</sequence>
<keyword evidence="3" id="KW-1185">Reference proteome</keyword>
<reference evidence="2 3" key="1">
    <citation type="submission" date="2014-02" db="EMBL/GenBank/DDBJ databases">
        <title>The genome sequence of Colletotrichum fioriniae PJ7.</title>
        <authorList>
            <person name="Baroncelli R."/>
            <person name="Thon M.R."/>
        </authorList>
    </citation>
    <scope>NUCLEOTIDE SEQUENCE [LARGE SCALE GENOMIC DNA]</scope>
    <source>
        <strain evidence="2 3">PJ7</strain>
    </source>
</reference>
<feature type="region of interest" description="Disordered" evidence="1">
    <location>
        <begin position="70"/>
        <end position="93"/>
    </location>
</feature>
<gene>
    <name evidence="2" type="ORF">CFIO01_06722</name>
</gene>
<dbReference type="HOGENOM" id="CLU_1635245_0_0_1"/>